<name>A0A6S6T9P6_9BACT</name>
<gene>
    <name evidence="2" type="ORF">HELGO_WM21782</name>
</gene>
<keyword evidence="1" id="KW-0175">Coiled coil</keyword>
<dbReference type="AlphaFoldDB" id="A0A6S6T9P6"/>
<reference evidence="2" key="1">
    <citation type="submission" date="2020-01" db="EMBL/GenBank/DDBJ databases">
        <authorList>
            <person name="Meier V. D."/>
            <person name="Meier V D."/>
        </authorList>
    </citation>
    <scope>NUCLEOTIDE SEQUENCE</scope>
    <source>
        <strain evidence="2">HLG_WM_MAG_06</strain>
    </source>
</reference>
<feature type="coiled-coil region" evidence="1">
    <location>
        <begin position="59"/>
        <end position="86"/>
    </location>
</feature>
<evidence type="ECO:0000313" key="2">
    <source>
        <dbReference type="EMBL" id="CAA6814956.1"/>
    </source>
</evidence>
<accession>A0A6S6T9P6</accession>
<evidence type="ECO:0000256" key="1">
    <source>
        <dbReference type="SAM" id="Coils"/>
    </source>
</evidence>
<dbReference type="EMBL" id="CACVAP010000080">
    <property type="protein sequence ID" value="CAA6814956.1"/>
    <property type="molecule type" value="Genomic_DNA"/>
</dbReference>
<protein>
    <submittedName>
        <fullName evidence="2">Uncharacterized protein</fullName>
    </submittedName>
</protein>
<proteinExistence type="predicted"/>
<sequence>MNDKKEKRSIQLSVQLDQSMYDFMEKKAKLENIKFQPAKEFYTLAKIGMTYVSNKNDINVEYFSNLEAYEKELKEREKAVEDMLLVITELKKLGKKIKLVDIDK</sequence>
<organism evidence="2">
    <name type="scientific">uncultured Sulfurovum sp</name>
    <dbReference type="NCBI Taxonomy" id="269237"/>
    <lineage>
        <taxon>Bacteria</taxon>
        <taxon>Pseudomonadati</taxon>
        <taxon>Campylobacterota</taxon>
        <taxon>Epsilonproteobacteria</taxon>
        <taxon>Campylobacterales</taxon>
        <taxon>Sulfurovaceae</taxon>
        <taxon>Sulfurovum</taxon>
        <taxon>environmental samples</taxon>
    </lineage>
</organism>